<dbReference type="EMBL" id="JAUIRO010000002">
    <property type="protein sequence ID" value="KAK0727770.1"/>
    <property type="molecule type" value="Genomic_DNA"/>
</dbReference>
<proteinExistence type="predicted"/>
<feature type="chain" id="PRO_5041385454" evidence="1">
    <location>
        <begin position="28"/>
        <end position="105"/>
    </location>
</feature>
<evidence type="ECO:0000313" key="3">
    <source>
        <dbReference type="Proteomes" id="UP001172101"/>
    </source>
</evidence>
<comment type="caution">
    <text evidence="2">The sequence shown here is derived from an EMBL/GenBank/DDBJ whole genome shotgun (WGS) entry which is preliminary data.</text>
</comment>
<evidence type="ECO:0000313" key="2">
    <source>
        <dbReference type="EMBL" id="KAK0727770.1"/>
    </source>
</evidence>
<keyword evidence="1" id="KW-0732">Signal</keyword>
<dbReference type="RefSeq" id="XP_060300625.1">
    <property type="nucleotide sequence ID" value="XM_060444919.1"/>
</dbReference>
<dbReference type="AlphaFoldDB" id="A0AA40B4Z6"/>
<reference evidence="2" key="1">
    <citation type="submission" date="2023-06" db="EMBL/GenBank/DDBJ databases">
        <title>Genome-scale phylogeny and comparative genomics of the fungal order Sordariales.</title>
        <authorList>
            <consortium name="Lawrence Berkeley National Laboratory"/>
            <person name="Hensen N."/>
            <person name="Bonometti L."/>
            <person name="Westerberg I."/>
            <person name="Brannstrom I.O."/>
            <person name="Guillou S."/>
            <person name="Cros-Aarteil S."/>
            <person name="Calhoun S."/>
            <person name="Haridas S."/>
            <person name="Kuo A."/>
            <person name="Mondo S."/>
            <person name="Pangilinan J."/>
            <person name="Riley R."/>
            <person name="LaButti K."/>
            <person name="Andreopoulos B."/>
            <person name="Lipzen A."/>
            <person name="Chen C."/>
            <person name="Yanf M."/>
            <person name="Daum C."/>
            <person name="Ng V."/>
            <person name="Clum A."/>
            <person name="Steindorff A."/>
            <person name="Ohm R."/>
            <person name="Martin F."/>
            <person name="Silar P."/>
            <person name="Natvig D."/>
            <person name="Lalanne C."/>
            <person name="Gautier V."/>
            <person name="Ament-velasquez S.L."/>
            <person name="Kruys A."/>
            <person name="Hutchinson M.I."/>
            <person name="Powell A.J."/>
            <person name="Barry K."/>
            <person name="Miller A.N."/>
            <person name="Grigoriev I.V."/>
            <person name="Debuchy R."/>
            <person name="Gladieux P."/>
            <person name="Thoren M.H."/>
            <person name="Johannesson H."/>
        </authorList>
    </citation>
    <scope>NUCLEOTIDE SEQUENCE</scope>
    <source>
        <strain evidence="2">SMH2392-1A</strain>
    </source>
</reference>
<protein>
    <submittedName>
        <fullName evidence="2">Uncharacterized protein</fullName>
    </submittedName>
</protein>
<accession>A0AA40B4Z6</accession>
<feature type="signal peptide" evidence="1">
    <location>
        <begin position="1"/>
        <end position="27"/>
    </location>
</feature>
<dbReference type="Proteomes" id="UP001172101">
    <property type="component" value="Unassembled WGS sequence"/>
</dbReference>
<sequence>MRRMTGTLVATPIAVGIVALLLELAMLDVPDDGATQATLRRVLAQLRTYEGMMEMLMAMAVPTQGGEYYNIVPTRVLDTAGNVADNRKWLLRNKFGLELTELRRP</sequence>
<keyword evidence="3" id="KW-1185">Reference proteome</keyword>
<evidence type="ECO:0000256" key="1">
    <source>
        <dbReference type="SAM" id="SignalP"/>
    </source>
</evidence>
<dbReference type="GeneID" id="85328189"/>
<gene>
    <name evidence="2" type="ORF">B0T26DRAFT_748074</name>
</gene>
<name>A0AA40B4Z6_9PEZI</name>
<organism evidence="2 3">
    <name type="scientific">Lasiosphaeria miniovina</name>
    <dbReference type="NCBI Taxonomy" id="1954250"/>
    <lineage>
        <taxon>Eukaryota</taxon>
        <taxon>Fungi</taxon>
        <taxon>Dikarya</taxon>
        <taxon>Ascomycota</taxon>
        <taxon>Pezizomycotina</taxon>
        <taxon>Sordariomycetes</taxon>
        <taxon>Sordariomycetidae</taxon>
        <taxon>Sordariales</taxon>
        <taxon>Lasiosphaeriaceae</taxon>
        <taxon>Lasiosphaeria</taxon>
    </lineage>
</organism>